<comment type="caution">
    <text evidence="1">The sequence shown here is derived from an EMBL/GenBank/DDBJ whole genome shotgun (WGS) entry which is preliminary data.</text>
</comment>
<proteinExistence type="predicted"/>
<evidence type="ECO:0000313" key="1">
    <source>
        <dbReference type="EMBL" id="MBJ6799437.1"/>
    </source>
</evidence>
<protein>
    <submittedName>
        <fullName evidence="1">Uncharacterized protein</fullName>
    </submittedName>
</protein>
<gene>
    <name evidence="1" type="ORF">JFN90_04715</name>
</gene>
<dbReference type="RefSeq" id="WP_199393959.1">
    <property type="nucleotide sequence ID" value="NZ_JAEMHK010000003.1"/>
</dbReference>
<organism evidence="1 2">
    <name type="scientific">Geomonas propionica</name>
    <dbReference type="NCBI Taxonomy" id="2798582"/>
    <lineage>
        <taxon>Bacteria</taxon>
        <taxon>Pseudomonadati</taxon>
        <taxon>Thermodesulfobacteriota</taxon>
        <taxon>Desulfuromonadia</taxon>
        <taxon>Geobacterales</taxon>
        <taxon>Geobacteraceae</taxon>
        <taxon>Geomonas</taxon>
    </lineage>
</organism>
<dbReference type="Proteomes" id="UP000641025">
    <property type="component" value="Unassembled WGS sequence"/>
</dbReference>
<accession>A0ABS0YNA1</accession>
<sequence length="68" mass="7588">MKGDDLKQIDIPIFATDLMKLNKLGFEGESLRIERSVLSVMSDEQKTLLKKEIDKLLKTDLAKAPVAG</sequence>
<reference evidence="1 2" key="1">
    <citation type="submission" date="2020-12" db="EMBL/GenBank/DDBJ databases">
        <title>Geomonas sp. Red259, isolated from paddy soil.</title>
        <authorList>
            <person name="Xu Z."/>
            <person name="Zhang Z."/>
            <person name="Masuda Y."/>
            <person name="Itoh H."/>
            <person name="Senoo K."/>
        </authorList>
    </citation>
    <scope>NUCLEOTIDE SEQUENCE [LARGE SCALE GENOMIC DNA]</scope>
    <source>
        <strain evidence="1 2">Red259</strain>
    </source>
</reference>
<evidence type="ECO:0000313" key="2">
    <source>
        <dbReference type="Proteomes" id="UP000641025"/>
    </source>
</evidence>
<keyword evidence="2" id="KW-1185">Reference proteome</keyword>
<dbReference type="EMBL" id="JAEMHK010000003">
    <property type="protein sequence ID" value="MBJ6799437.1"/>
    <property type="molecule type" value="Genomic_DNA"/>
</dbReference>
<name>A0ABS0YNA1_9BACT</name>